<evidence type="ECO:0000259" key="2">
    <source>
        <dbReference type="PROSITE" id="PS50878"/>
    </source>
</evidence>
<dbReference type="AlphaFoldDB" id="A0AAV0VWR3"/>
<name>A0AAV0VWR3_9HEMI</name>
<dbReference type="EMBL" id="CARXXK010000001">
    <property type="protein sequence ID" value="CAI6348614.1"/>
    <property type="molecule type" value="Genomic_DNA"/>
</dbReference>
<dbReference type="PROSITE" id="PS50878">
    <property type="entry name" value="RT_POL"/>
    <property type="match status" value="1"/>
</dbReference>
<reference evidence="3 4" key="1">
    <citation type="submission" date="2023-01" db="EMBL/GenBank/DDBJ databases">
        <authorList>
            <person name="Whitehead M."/>
        </authorList>
    </citation>
    <scope>NUCLEOTIDE SEQUENCE [LARGE SCALE GENOMIC DNA]</scope>
</reference>
<feature type="domain" description="Reverse transcriptase" evidence="2">
    <location>
        <begin position="1"/>
        <end position="91"/>
    </location>
</feature>
<evidence type="ECO:0000313" key="4">
    <source>
        <dbReference type="Proteomes" id="UP001160148"/>
    </source>
</evidence>
<feature type="compositionally biased region" description="Basic and acidic residues" evidence="1">
    <location>
        <begin position="229"/>
        <end position="240"/>
    </location>
</feature>
<dbReference type="InterPro" id="IPR000477">
    <property type="entry name" value="RT_dom"/>
</dbReference>
<comment type="caution">
    <text evidence="3">The sequence shown here is derived from an EMBL/GenBank/DDBJ whole genome shotgun (WGS) entry which is preliminary data.</text>
</comment>
<gene>
    <name evidence="3" type="ORF">MEUPH1_LOCUS5273</name>
</gene>
<keyword evidence="4" id="KW-1185">Reference proteome</keyword>
<evidence type="ECO:0000313" key="3">
    <source>
        <dbReference type="EMBL" id="CAI6348614.1"/>
    </source>
</evidence>
<accession>A0AAV0VWR3</accession>
<organism evidence="3 4">
    <name type="scientific">Macrosiphum euphorbiae</name>
    <name type="common">potato aphid</name>
    <dbReference type="NCBI Taxonomy" id="13131"/>
    <lineage>
        <taxon>Eukaryota</taxon>
        <taxon>Metazoa</taxon>
        <taxon>Ecdysozoa</taxon>
        <taxon>Arthropoda</taxon>
        <taxon>Hexapoda</taxon>
        <taxon>Insecta</taxon>
        <taxon>Pterygota</taxon>
        <taxon>Neoptera</taxon>
        <taxon>Paraneoptera</taxon>
        <taxon>Hemiptera</taxon>
        <taxon>Sternorrhyncha</taxon>
        <taxon>Aphidomorpha</taxon>
        <taxon>Aphidoidea</taxon>
        <taxon>Aphididae</taxon>
        <taxon>Macrosiphini</taxon>
        <taxon>Macrosiphum</taxon>
    </lineage>
</organism>
<dbReference type="PANTHER" id="PTHR33332">
    <property type="entry name" value="REVERSE TRANSCRIPTASE DOMAIN-CONTAINING PROTEIN"/>
    <property type="match status" value="1"/>
</dbReference>
<evidence type="ECO:0000256" key="1">
    <source>
        <dbReference type="SAM" id="MobiDB-lite"/>
    </source>
</evidence>
<sequence>MPSTPGTWTNLFADDTMFMATSMGMQHAVNKLQAQIDVTLPWLQKWKLTLNTDKTLAIKFGRRGLKNTTQLKIYDQEISWKPVVKYLGVYLDSGLRFNRHVTETTQKARRTRAALYPVLNRLSPIPVRTKLNIHQMYVKTIITYAGPAWGALISTANWRRLEAVQSIALRTITGSPWFVRNTVISKSSQIPSIQTTITQNSKNMFVKLQQSHYNHLQSIGKTIGPPELNRNRPGELTRRT</sequence>
<dbReference type="Proteomes" id="UP001160148">
    <property type="component" value="Unassembled WGS sequence"/>
</dbReference>
<protein>
    <recommendedName>
        <fullName evidence="2">Reverse transcriptase domain-containing protein</fullName>
    </recommendedName>
</protein>
<proteinExistence type="predicted"/>
<feature type="region of interest" description="Disordered" evidence="1">
    <location>
        <begin position="219"/>
        <end position="240"/>
    </location>
</feature>